<keyword evidence="19" id="KW-1185">Reference proteome</keyword>
<evidence type="ECO:0000256" key="9">
    <source>
        <dbReference type="ARBA" id="ARBA00022723"/>
    </source>
</evidence>
<evidence type="ECO:0000313" key="19">
    <source>
        <dbReference type="Proteomes" id="UP000298438"/>
    </source>
</evidence>
<evidence type="ECO:0000256" key="7">
    <source>
        <dbReference type="ARBA" id="ARBA00022490"/>
    </source>
</evidence>
<organism evidence="18 19">
    <name type="scientific">Zemynaea arenosa</name>
    <dbReference type="NCBI Taxonomy" id="2561931"/>
    <lineage>
        <taxon>Bacteria</taxon>
        <taxon>Pseudomonadati</taxon>
        <taxon>Pseudomonadota</taxon>
        <taxon>Betaproteobacteria</taxon>
        <taxon>Burkholderiales</taxon>
        <taxon>Oxalobacteraceae</taxon>
        <taxon>Telluria group</taxon>
        <taxon>Zemynaea</taxon>
    </lineage>
</organism>
<dbReference type="GO" id="GO:0046983">
    <property type="term" value="F:protein dimerization activity"/>
    <property type="evidence" value="ECO:0007669"/>
    <property type="project" value="InterPro"/>
</dbReference>
<comment type="caution">
    <text evidence="18">The sequence shown here is derived from an EMBL/GenBank/DDBJ whole genome shotgun (WGS) entry which is preliminary data.</text>
</comment>
<dbReference type="GO" id="GO:0000155">
    <property type="term" value="F:phosphorelay sensor kinase activity"/>
    <property type="evidence" value="ECO:0007669"/>
    <property type="project" value="InterPro"/>
</dbReference>
<dbReference type="Gene3D" id="1.20.5.1930">
    <property type="match status" value="1"/>
</dbReference>
<evidence type="ECO:0000256" key="1">
    <source>
        <dbReference type="ARBA" id="ARBA00000085"/>
    </source>
</evidence>
<name>A0A4Y9SF49_9BURK</name>
<evidence type="ECO:0000256" key="14">
    <source>
        <dbReference type="ARBA" id="ARBA00024827"/>
    </source>
</evidence>
<dbReference type="InterPro" id="IPR011712">
    <property type="entry name" value="Sig_transdc_His_kin_sub3_dim/P"/>
</dbReference>
<dbReference type="InterPro" id="IPR050482">
    <property type="entry name" value="Sensor_HK_TwoCompSys"/>
</dbReference>
<evidence type="ECO:0000256" key="13">
    <source>
        <dbReference type="ARBA" id="ARBA00023014"/>
    </source>
</evidence>
<dbReference type="InterPro" id="IPR003594">
    <property type="entry name" value="HATPase_dom"/>
</dbReference>
<dbReference type="PRINTS" id="PR00344">
    <property type="entry name" value="BCTRLSENSOR"/>
</dbReference>
<dbReference type="AlphaFoldDB" id="A0A4Y9SF49"/>
<dbReference type="OrthoDB" id="9797605at2"/>
<dbReference type="PROSITE" id="PS50109">
    <property type="entry name" value="HIS_KIN"/>
    <property type="match status" value="1"/>
</dbReference>
<sequence>MPPPLTSRSQGRRHADRQAEARLRELTAATQRVREQDRTRISRELHDDIGQLLAAVRMDVGLLLRAQGLAPSEHHLLKQVDSRLHDAIVSLRRIAAALRPHVLDHGGLFPAIQALQHDFCKRSGMQCSLFADEADLQLDDDDFNTGVYRIVQEGLHNAIAHSGGTAVTMSLYRLDHQLLITIADDGKGIEEADLHKPGSLGLLGMRERVLALGGDISIGKDEGGGTRIDVTLPLPPAGPAEDNALPPGSGI</sequence>
<dbReference type="EMBL" id="SPVF01000145">
    <property type="protein sequence ID" value="TFW19570.1"/>
    <property type="molecule type" value="Genomic_DNA"/>
</dbReference>
<keyword evidence="12" id="KW-0902">Two-component regulatory system</keyword>
<dbReference type="InterPro" id="IPR005467">
    <property type="entry name" value="His_kinase_dom"/>
</dbReference>
<dbReference type="InterPro" id="IPR004358">
    <property type="entry name" value="Sig_transdc_His_kin-like_C"/>
</dbReference>
<protein>
    <recommendedName>
        <fullName evidence="5">Oxygen sensor histidine kinase NreB</fullName>
        <ecNumber evidence="4">2.7.13.3</ecNumber>
    </recommendedName>
    <alternativeName>
        <fullName evidence="15">Nitrogen regulation protein B</fullName>
    </alternativeName>
</protein>
<dbReference type="GO" id="GO:0051539">
    <property type="term" value="F:4 iron, 4 sulfur cluster binding"/>
    <property type="evidence" value="ECO:0007669"/>
    <property type="project" value="UniProtKB-KW"/>
</dbReference>
<proteinExistence type="predicted"/>
<evidence type="ECO:0000259" key="17">
    <source>
        <dbReference type="PROSITE" id="PS50109"/>
    </source>
</evidence>
<dbReference type="GO" id="GO:0046872">
    <property type="term" value="F:metal ion binding"/>
    <property type="evidence" value="ECO:0007669"/>
    <property type="project" value="UniProtKB-KW"/>
</dbReference>
<dbReference type="Gene3D" id="3.30.565.10">
    <property type="entry name" value="Histidine kinase-like ATPase, C-terminal domain"/>
    <property type="match status" value="1"/>
</dbReference>
<dbReference type="Pfam" id="PF02518">
    <property type="entry name" value="HATPase_c"/>
    <property type="match status" value="1"/>
</dbReference>
<dbReference type="GO" id="GO:0005737">
    <property type="term" value="C:cytoplasm"/>
    <property type="evidence" value="ECO:0007669"/>
    <property type="project" value="UniProtKB-SubCell"/>
</dbReference>
<evidence type="ECO:0000256" key="4">
    <source>
        <dbReference type="ARBA" id="ARBA00012438"/>
    </source>
</evidence>
<dbReference type="Proteomes" id="UP000298438">
    <property type="component" value="Unassembled WGS sequence"/>
</dbReference>
<evidence type="ECO:0000256" key="8">
    <source>
        <dbReference type="ARBA" id="ARBA00022679"/>
    </source>
</evidence>
<dbReference type="SUPFAM" id="SSF55874">
    <property type="entry name" value="ATPase domain of HSP90 chaperone/DNA topoisomerase II/histidine kinase"/>
    <property type="match status" value="1"/>
</dbReference>
<accession>A0A4Y9SF49</accession>
<evidence type="ECO:0000256" key="11">
    <source>
        <dbReference type="ARBA" id="ARBA00023004"/>
    </source>
</evidence>
<comment type="function">
    <text evidence="14">Member of the two-component regulatory system NreB/NreC involved in the control of dissimilatory nitrate/nitrite reduction in response to oxygen. NreB functions as a direct oxygen sensor histidine kinase which is autophosphorylated, in the absence of oxygen, probably at the conserved histidine residue, and transfers its phosphate group probably to a conserved aspartate residue of NreC. NreB/NreC activates the expression of the nitrate (narGHJI) and nitrite (nir) reductase operons, as well as the putative nitrate transporter gene narT.</text>
</comment>
<keyword evidence="9" id="KW-0479">Metal-binding</keyword>
<reference evidence="18 19" key="1">
    <citation type="submission" date="2019-03" db="EMBL/GenBank/DDBJ databases">
        <title>Draft Genome Sequence of Massilia arenosa sp. nov., a Novel Massilia Species Isolated from a Sandy-loam Maize Soil.</title>
        <authorList>
            <person name="Raths R."/>
            <person name="Peta V."/>
            <person name="Bucking H."/>
        </authorList>
    </citation>
    <scope>NUCLEOTIDE SEQUENCE [LARGE SCALE GENOMIC DNA]</scope>
    <source>
        <strain evidence="18 19">MC02</strain>
    </source>
</reference>
<comment type="subcellular location">
    <subcellularLocation>
        <location evidence="3">Cytoplasm</location>
    </subcellularLocation>
</comment>
<comment type="catalytic activity">
    <reaction evidence="1">
        <text>ATP + protein L-histidine = ADP + protein N-phospho-L-histidine.</text>
        <dbReference type="EC" id="2.7.13.3"/>
    </reaction>
</comment>
<dbReference type="PANTHER" id="PTHR24421:SF58">
    <property type="entry name" value="SIGNAL TRANSDUCTION HISTIDINE-PROTEIN KINASE_PHOSPHATASE UHPB"/>
    <property type="match status" value="1"/>
</dbReference>
<dbReference type="GO" id="GO:0016020">
    <property type="term" value="C:membrane"/>
    <property type="evidence" value="ECO:0007669"/>
    <property type="project" value="InterPro"/>
</dbReference>
<evidence type="ECO:0000256" key="10">
    <source>
        <dbReference type="ARBA" id="ARBA00022777"/>
    </source>
</evidence>
<evidence type="ECO:0000256" key="2">
    <source>
        <dbReference type="ARBA" id="ARBA00001966"/>
    </source>
</evidence>
<dbReference type="RefSeq" id="WP_135207389.1">
    <property type="nucleotide sequence ID" value="NZ_SPVF01000145.1"/>
</dbReference>
<evidence type="ECO:0000256" key="6">
    <source>
        <dbReference type="ARBA" id="ARBA00022485"/>
    </source>
</evidence>
<keyword evidence="11" id="KW-0408">Iron</keyword>
<evidence type="ECO:0000256" key="5">
    <source>
        <dbReference type="ARBA" id="ARBA00017322"/>
    </source>
</evidence>
<dbReference type="InterPro" id="IPR036890">
    <property type="entry name" value="HATPase_C_sf"/>
</dbReference>
<evidence type="ECO:0000256" key="16">
    <source>
        <dbReference type="SAM" id="MobiDB-lite"/>
    </source>
</evidence>
<evidence type="ECO:0000256" key="12">
    <source>
        <dbReference type="ARBA" id="ARBA00023012"/>
    </source>
</evidence>
<keyword evidence="13" id="KW-0411">Iron-sulfur</keyword>
<evidence type="ECO:0000256" key="15">
    <source>
        <dbReference type="ARBA" id="ARBA00030800"/>
    </source>
</evidence>
<keyword evidence="7" id="KW-0963">Cytoplasm</keyword>
<comment type="cofactor">
    <cofactor evidence="2">
        <name>[4Fe-4S] cluster</name>
        <dbReference type="ChEBI" id="CHEBI:49883"/>
    </cofactor>
</comment>
<keyword evidence="10 18" id="KW-0418">Kinase</keyword>
<dbReference type="EC" id="2.7.13.3" evidence="4"/>
<evidence type="ECO:0000256" key="3">
    <source>
        <dbReference type="ARBA" id="ARBA00004496"/>
    </source>
</evidence>
<dbReference type="Pfam" id="PF07730">
    <property type="entry name" value="HisKA_3"/>
    <property type="match status" value="1"/>
</dbReference>
<keyword evidence="6" id="KW-0004">4Fe-4S</keyword>
<feature type="domain" description="Histidine kinase" evidence="17">
    <location>
        <begin position="147"/>
        <end position="236"/>
    </location>
</feature>
<evidence type="ECO:0000313" key="18">
    <source>
        <dbReference type="EMBL" id="TFW19570.1"/>
    </source>
</evidence>
<dbReference type="CDD" id="cd16917">
    <property type="entry name" value="HATPase_UhpB-NarQ-NarX-like"/>
    <property type="match status" value="1"/>
</dbReference>
<keyword evidence="8" id="KW-0808">Transferase</keyword>
<dbReference type="SMART" id="SM00387">
    <property type="entry name" value="HATPase_c"/>
    <property type="match status" value="1"/>
</dbReference>
<gene>
    <name evidence="18" type="ORF">E4L96_11635</name>
</gene>
<dbReference type="PANTHER" id="PTHR24421">
    <property type="entry name" value="NITRATE/NITRITE SENSOR PROTEIN NARX-RELATED"/>
    <property type="match status" value="1"/>
</dbReference>
<feature type="region of interest" description="Disordered" evidence="16">
    <location>
        <begin position="232"/>
        <end position="251"/>
    </location>
</feature>